<evidence type="ECO:0000259" key="1">
    <source>
        <dbReference type="PROSITE" id="PS51186"/>
    </source>
</evidence>
<dbReference type="SUPFAM" id="SSF55729">
    <property type="entry name" value="Acyl-CoA N-acyltransferases (Nat)"/>
    <property type="match status" value="1"/>
</dbReference>
<dbReference type="PROSITE" id="PS51186">
    <property type="entry name" value="GNAT"/>
    <property type="match status" value="1"/>
</dbReference>
<feature type="domain" description="N-acetyltransferase" evidence="1">
    <location>
        <begin position="6"/>
        <end position="156"/>
    </location>
</feature>
<dbReference type="GO" id="GO:0016747">
    <property type="term" value="F:acyltransferase activity, transferring groups other than amino-acyl groups"/>
    <property type="evidence" value="ECO:0007669"/>
    <property type="project" value="InterPro"/>
</dbReference>
<proteinExistence type="predicted"/>
<organism evidence="2">
    <name type="scientific">Acinetobacter baumannii</name>
    <dbReference type="NCBI Taxonomy" id="470"/>
    <lineage>
        <taxon>Bacteria</taxon>
        <taxon>Pseudomonadati</taxon>
        <taxon>Pseudomonadota</taxon>
        <taxon>Gammaproteobacteria</taxon>
        <taxon>Moraxellales</taxon>
        <taxon>Moraxellaceae</taxon>
        <taxon>Acinetobacter</taxon>
        <taxon>Acinetobacter calcoaceticus/baumannii complex</taxon>
    </lineage>
</organism>
<dbReference type="CARD" id="ARO:3002531">
    <property type="molecule name" value="AAC(3)-Ic"/>
    <property type="mechanism identifier" value="ARO:0001004"/>
    <property type="mechanism name" value="antibiotic inactivation"/>
</dbReference>
<evidence type="ECO:0000313" key="2">
    <source>
        <dbReference type="EMBL" id="QWQ55729.1"/>
    </source>
</evidence>
<name>A0A8F1SWS8_ACIBA</name>
<dbReference type="CDD" id="cd04301">
    <property type="entry name" value="NAT_SF"/>
    <property type="match status" value="1"/>
</dbReference>
<dbReference type="EMBL" id="MZ361742">
    <property type="protein sequence ID" value="QWQ55729.1"/>
    <property type="molecule type" value="Genomic_DNA"/>
</dbReference>
<keyword evidence="2" id="KW-0614">Plasmid</keyword>
<protein>
    <submittedName>
        <fullName evidence="2">AAC(3)-Ic</fullName>
    </submittedName>
</protein>
<gene>
    <name evidence="2" type="primary">aac(3)-Ic</name>
</gene>
<dbReference type="InterPro" id="IPR000182">
    <property type="entry name" value="GNAT_dom"/>
</dbReference>
<reference evidence="2" key="1">
    <citation type="submission" date="2021-06" db="EMBL/GenBank/DDBJ databases">
        <authorList>
            <person name="Badmasti F."/>
            <person name="Firoozeh F."/>
        </authorList>
    </citation>
    <scope>NUCLEOTIDE SEQUENCE</scope>
    <source>
        <plasmid evidence="2">unnamed</plasmid>
    </source>
</reference>
<dbReference type="SMR" id="A0A8F1SWS8"/>
<dbReference type="InterPro" id="IPR016181">
    <property type="entry name" value="Acyl_CoA_acyltransferase"/>
</dbReference>
<sequence length="156" mass="17256">MISTQTKITRLNSQDVGVMRAMLGMFGEAFEDAENYCRAQPSDSYLQDLLCGSGFIAIAALQGQEVIGGLAAYVLPKFEQQRKEIYIYDLGVQGAYRRRGIATALINELQRIAHDIGAYVIFVQADYGDDPAVALYTKLGIREDVMHFDIEPQPAA</sequence>
<accession>A0A8F1SWS8</accession>
<dbReference type="NCBIfam" id="NF033083">
    <property type="entry name" value="AAC_3_I"/>
    <property type="match status" value="1"/>
</dbReference>
<dbReference type="Pfam" id="PF00583">
    <property type="entry name" value="Acetyltransf_1"/>
    <property type="match status" value="1"/>
</dbReference>
<dbReference type="AlphaFoldDB" id="A0A8F1SWS8"/>
<dbReference type="Gene3D" id="3.40.630.30">
    <property type="match status" value="1"/>
</dbReference>
<geneLocation type="plasmid" evidence="2">
    <name>unnamed</name>
</geneLocation>